<feature type="signal peptide" evidence="2">
    <location>
        <begin position="1"/>
        <end position="26"/>
    </location>
</feature>
<keyword evidence="2" id="KW-0732">Signal</keyword>
<dbReference type="InterPro" id="IPR050228">
    <property type="entry name" value="Carboxylesterase_BioH"/>
</dbReference>
<proteinExistence type="predicted"/>
<gene>
    <name evidence="3" type="ORF">M0638_13305</name>
</gene>
<reference evidence="3" key="1">
    <citation type="submission" date="2022-04" db="EMBL/GenBank/DDBJ databases">
        <title>Roseomonas acroporae sp. nov., isolated from coral Acropora digitifera.</title>
        <authorList>
            <person name="Sun H."/>
        </authorList>
    </citation>
    <scope>NUCLEOTIDE SEQUENCE</scope>
    <source>
        <strain evidence="3">NAR14</strain>
    </source>
</reference>
<dbReference type="PROSITE" id="PS51318">
    <property type="entry name" value="TAT"/>
    <property type="match status" value="1"/>
</dbReference>
<evidence type="ECO:0000256" key="1">
    <source>
        <dbReference type="SAM" id="MobiDB-lite"/>
    </source>
</evidence>
<feature type="chain" id="PRO_5040929059" evidence="2">
    <location>
        <begin position="27"/>
        <end position="375"/>
    </location>
</feature>
<evidence type="ECO:0000313" key="3">
    <source>
        <dbReference type="EMBL" id="MCK8785361.1"/>
    </source>
</evidence>
<dbReference type="EMBL" id="JALPRX010000055">
    <property type="protein sequence ID" value="MCK8785361.1"/>
    <property type="molecule type" value="Genomic_DNA"/>
</dbReference>
<dbReference type="PANTHER" id="PTHR43194:SF5">
    <property type="entry name" value="PIMELOYL-[ACYL-CARRIER PROTEIN] METHYL ESTER ESTERASE"/>
    <property type="match status" value="1"/>
</dbReference>
<keyword evidence="4" id="KW-1185">Reference proteome</keyword>
<comment type="caution">
    <text evidence="3">The sequence shown here is derived from an EMBL/GenBank/DDBJ whole genome shotgun (WGS) entry which is preliminary data.</text>
</comment>
<dbReference type="Gene3D" id="3.40.50.1820">
    <property type="entry name" value="alpha/beta hydrolase"/>
    <property type="match status" value="1"/>
</dbReference>
<organism evidence="3 4">
    <name type="scientific">Roseomonas acroporae</name>
    <dbReference type="NCBI Taxonomy" id="2937791"/>
    <lineage>
        <taxon>Bacteria</taxon>
        <taxon>Pseudomonadati</taxon>
        <taxon>Pseudomonadota</taxon>
        <taxon>Alphaproteobacteria</taxon>
        <taxon>Acetobacterales</taxon>
        <taxon>Roseomonadaceae</taxon>
        <taxon>Roseomonas</taxon>
    </lineage>
</organism>
<dbReference type="PANTHER" id="PTHR43194">
    <property type="entry name" value="HYDROLASE ALPHA/BETA FOLD FAMILY"/>
    <property type="match status" value="1"/>
</dbReference>
<feature type="region of interest" description="Disordered" evidence="1">
    <location>
        <begin position="27"/>
        <end position="57"/>
    </location>
</feature>
<dbReference type="SUPFAM" id="SSF53474">
    <property type="entry name" value="alpha/beta-Hydrolases"/>
    <property type="match status" value="1"/>
</dbReference>
<dbReference type="InterPro" id="IPR006311">
    <property type="entry name" value="TAT_signal"/>
</dbReference>
<dbReference type="AlphaFoldDB" id="A0A9X1Y8C1"/>
<dbReference type="Proteomes" id="UP001139516">
    <property type="component" value="Unassembled WGS sequence"/>
</dbReference>
<sequence length="375" mass="40281">MSVLRRPLLTLAAALAGTARAIAAQAQPAATATPPAGPSPGPAGGAAAPGATPAAKPPVSLARWGSFHVGGRQVEVSGKPVKEVRFSPGGVPARLDPNGTYLAGGMYAQYMIPEAPRGSVPLLLWHGGGLTGVTWETTPDGREGWQHFFLRQGWPVYVSDAVERGRAGWSMFPDIFPGEPVFLPVDNPWERFRIGDGAGSFRRGSTNPGVQFPTDRDSYLNFVRQCVPRFTTTDDWTLDAYLALLDRVGPCVVVVHSQAGLFGWRAAQERPHLVRALVLVEPATTGDPAKIEALKGIPQLVVYGDFIAQDARWPTIRRNGVAFAEKIRAAGGHVDVVDLPERGIHGNSHMVMMDRNGDQVAALVQDWLAARGLWR</sequence>
<feature type="compositionally biased region" description="Low complexity" evidence="1">
    <location>
        <begin position="45"/>
        <end position="57"/>
    </location>
</feature>
<dbReference type="RefSeq" id="WP_248667479.1">
    <property type="nucleotide sequence ID" value="NZ_JALPRX010000055.1"/>
</dbReference>
<name>A0A9X1Y8C1_9PROT</name>
<protein>
    <submittedName>
        <fullName evidence="3">Esterase</fullName>
    </submittedName>
</protein>
<dbReference type="CDD" id="cd12808">
    <property type="entry name" value="Esterase_713_like-1"/>
    <property type="match status" value="1"/>
</dbReference>
<accession>A0A9X1Y8C1</accession>
<evidence type="ECO:0000256" key="2">
    <source>
        <dbReference type="SAM" id="SignalP"/>
    </source>
</evidence>
<dbReference type="InterPro" id="IPR029058">
    <property type="entry name" value="AB_hydrolase_fold"/>
</dbReference>
<evidence type="ECO:0000313" key="4">
    <source>
        <dbReference type="Proteomes" id="UP001139516"/>
    </source>
</evidence>